<dbReference type="EMBL" id="QRGP01000001">
    <property type="protein sequence ID" value="RDV06658.1"/>
    <property type="molecule type" value="Genomic_DNA"/>
</dbReference>
<comment type="caution">
    <text evidence="1">The sequence shown here is derived from an EMBL/GenBank/DDBJ whole genome shotgun (WGS) entry which is preliminary data.</text>
</comment>
<accession>A0A371BGK2</accession>
<dbReference type="Proteomes" id="UP000263833">
    <property type="component" value="Unassembled WGS sequence"/>
</dbReference>
<dbReference type="OrthoDB" id="8239360at2"/>
<keyword evidence="2" id="KW-1185">Reference proteome</keyword>
<organism evidence="1 2">
    <name type="scientific">Sphingorhabdus pulchriflava</name>
    <dbReference type="NCBI Taxonomy" id="2292257"/>
    <lineage>
        <taxon>Bacteria</taxon>
        <taxon>Pseudomonadati</taxon>
        <taxon>Pseudomonadota</taxon>
        <taxon>Alphaproteobacteria</taxon>
        <taxon>Sphingomonadales</taxon>
        <taxon>Sphingomonadaceae</taxon>
        <taxon>Sphingorhabdus</taxon>
    </lineage>
</organism>
<reference evidence="2" key="1">
    <citation type="submission" date="2018-08" db="EMBL/GenBank/DDBJ databases">
        <authorList>
            <person name="Kim S.-J."/>
            <person name="Jung G.-Y."/>
        </authorList>
    </citation>
    <scope>NUCLEOTIDE SEQUENCE [LARGE SCALE GENOMIC DNA]</scope>
    <source>
        <strain evidence="2">GY_G</strain>
    </source>
</reference>
<evidence type="ECO:0000313" key="2">
    <source>
        <dbReference type="Proteomes" id="UP000263833"/>
    </source>
</evidence>
<sequence>MFPDPSAKWKEFPSIIDGIDNPFVFDKGCWKGKLYLTIAEGGGDLSFGVVLDAIAYMAIDEALFSLADHACITLSESPNCYIREATHSKLLTLYRDKEYLEQGDIRHFQFIGHDKCYECLCVGLPQIIMFGNEIGRDSWRPEV</sequence>
<protein>
    <submittedName>
        <fullName evidence="1">Uncharacterized protein</fullName>
    </submittedName>
</protein>
<dbReference type="AlphaFoldDB" id="A0A371BGK2"/>
<dbReference type="RefSeq" id="WP_115548207.1">
    <property type="nucleotide sequence ID" value="NZ_QRGP01000001.1"/>
</dbReference>
<evidence type="ECO:0000313" key="1">
    <source>
        <dbReference type="EMBL" id="RDV06658.1"/>
    </source>
</evidence>
<gene>
    <name evidence="1" type="ORF">DXH95_04380</name>
</gene>
<name>A0A371BGK2_9SPHN</name>
<proteinExistence type="predicted"/>